<dbReference type="OrthoDB" id="9765242at2"/>
<dbReference type="InterPro" id="IPR036034">
    <property type="entry name" value="PDZ_sf"/>
</dbReference>
<proteinExistence type="predicted"/>
<dbReference type="SUPFAM" id="SSF50156">
    <property type="entry name" value="PDZ domain-like"/>
    <property type="match status" value="1"/>
</dbReference>
<dbReference type="Pfam" id="PF05580">
    <property type="entry name" value="Peptidase_S55"/>
    <property type="match status" value="1"/>
</dbReference>
<sequence length="319" mass="35187">MRCVANKRIITILLGLMIVFPIHSWAEKNGDSLIPLGQSIGVQLKLEKPTFVHDVLIDEKLWFKSGDQIISLNEKSIKSIADWKKISKESKNPQVSIEFLRGNKRQDVLVSANKLETMLPFIRDYTEGIGTITYVNPKTNEYGALGHQIIDQQIVRIPPFAGGSIFLSEIAGIHKSTPGKPGYKIAKQASIHVQAGNVRENTIYGVFGELIDPNMKKGKAIPTVNAHNVKKGQAELFTSIDGNDVRAYQVNIIKIEETTFQFIVTDTELINKTGGILQGMSGSPIIQDGKFAGAITHMVVDNPVKGAAIFIQEMIKKQP</sequence>
<dbReference type="Gene3D" id="2.30.42.10">
    <property type="match status" value="1"/>
</dbReference>
<dbReference type="Proteomes" id="UP000294292">
    <property type="component" value="Chromosome"/>
</dbReference>
<protein>
    <submittedName>
        <fullName evidence="2">Stage IV sporulation protein B</fullName>
    </submittedName>
</protein>
<name>A0A4P6ZX35_9BACL</name>
<reference evidence="2 3" key="1">
    <citation type="submission" date="2019-03" db="EMBL/GenBank/DDBJ databases">
        <title>Complete genome sequence of Paenisporosarcina antarctica CGMCC 1.6503T.</title>
        <authorList>
            <person name="Rong J.-C."/>
            <person name="Chi N.-Y."/>
            <person name="Zhang Q.-F."/>
        </authorList>
    </citation>
    <scope>NUCLEOTIDE SEQUENCE [LARGE SCALE GENOMIC DNA]</scope>
    <source>
        <strain evidence="2 3">CGMCC 1.6503</strain>
    </source>
</reference>
<dbReference type="AlphaFoldDB" id="A0A4P6ZX35"/>
<keyword evidence="3" id="KW-1185">Reference proteome</keyword>
<evidence type="ECO:0000259" key="1">
    <source>
        <dbReference type="PROSITE" id="PS51494"/>
    </source>
</evidence>
<dbReference type="PROSITE" id="PS51494">
    <property type="entry name" value="SPOIVB"/>
    <property type="match status" value="1"/>
</dbReference>
<accession>A0A4P6ZX35</accession>
<organism evidence="2 3">
    <name type="scientific">Paenisporosarcina antarctica</name>
    <dbReference type="NCBI Taxonomy" id="417367"/>
    <lineage>
        <taxon>Bacteria</taxon>
        <taxon>Bacillati</taxon>
        <taxon>Bacillota</taxon>
        <taxon>Bacilli</taxon>
        <taxon>Bacillales</taxon>
        <taxon>Caryophanaceae</taxon>
        <taxon>Paenisporosarcina</taxon>
    </lineage>
</organism>
<evidence type="ECO:0000313" key="3">
    <source>
        <dbReference type="Proteomes" id="UP000294292"/>
    </source>
</evidence>
<gene>
    <name evidence="2" type="ORF">E2636_07310</name>
</gene>
<dbReference type="KEGG" id="panc:E2636_07310"/>
<dbReference type="RefSeq" id="WP_134209610.1">
    <property type="nucleotide sequence ID" value="NZ_CP038015.1"/>
</dbReference>
<feature type="domain" description="Peptidase S55" evidence="1">
    <location>
        <begin position="99"/>
        <end position="319"/>
    </location>
</feature>
<dbReference type="InterPro" id="IPR008763">
    <property type="entry name" value="Peptidase_S55"/>
</dbReference>
<dbReference type="EMBL" id="CP038015">
    <property type="protein sequence ID" value="QBP40947.1"/>
    <property type="molecule type" value="Genomic_DNA"/>
</dbReference>
<evidence type="ECO:0000313" key="2">
    <source>
        <dbReference type="EMBL" id="QBP40947.1"/>
    </source>
</evidence>